<protein>
    <submittedName>
        <fullName evidence="1">Uncharacterized protein</fullName>
    </submittedName>
</protein>
<dbReference type="EMBL" id="OX597829">
    <property type="protein sequence ID" value="CAI9734714.1"/>
    <property type="molecule type" value="Genomic_DNA"/>
</dbReference>
<evidence type="ECO:0000313" key="1">
    <source>
        <dbReference type="EMBL" id="CAI9734714.1"/>
    </source>
</evidence>
<keyword evidence="2" id="KW-1185">Reference proteome</keyword>
<name>A0AA36BIM1_OCTVU</name>
<sequence>MVLEELNEQHFYKIRKKEINTKKQNWTNIENLKVTGHHIESIMQISSYFHQRWYELSKPRCRKIRRGYVSSSVIAMN</sequence>
<dbReference type="AlphaFoldDB" id="A0AA36BIM1"/>
<reference evidence="1" key="1">
    <citation type="submission" date="2023-08" db="EMBL/GenBank/DDBJ databases">
        <authorList>
            <person name="Alioto T."/>
            <person name="Alioto T."/>
            <person name="Gomez Garrido J."/>
        </authorList>
    </citation>
    <scope>NUCLEOTIDE SEQUENCE</scope>
</reference>
<gene>
    <name evidence="1" type="ORF">OCTVUL_1B015303</name>
</gene>
<dbReference type="Proteomes" id="UP001162480">
    <property type="component" value="Chromosome 16"/>
</dbReference>
<evidence type="ECO:0000313" key="2">
    <source>
        <dbReference type="Proteomes" id="UP001162480"/>
    </source>
</evidence>
<organism evidence="1 2">
    <name type="scientific">Octopus vulgaris</name>
    <name type="common">Common octopus</name>
    <dbReference type="NCBI Taxonomy" id="6645"/>
    <lineage>
        <taxon>Eukaryota</taxon>
        <taxon>Metazoa</taxon>
        <taxon>Spiralia</taxon>
        <taxon>Lophotrochozoa</taxon>
        <taxon>Mollusca</taxon>
        <taxon>Cephalopoda</taxon>
        <taxon>Coleoidea</taxon>
        <taxon>Octopodiformes</taxon>
        <taxon>Octopoda</taxon>
        <taxon>Incirrata</taxon>
        <taxon>Octopodidae</taxon>
        <taxon>Octopus</taxon>
    </lineage>
</organism>
<proteinExistence type="predicted"/>
<accession>A0AA36BIM1</accession>